<feature type="domain" description="Spore protein YkvP/CgeB glycosyl transferase-like" evidence="1">
    <location>
        <begin position="217"/>
        <end position="356"/>
    </location>
</feature>
<evidence type="ECO:0000259" key="1">
    <source>
        <dbReference type="Pfam" id="PF13524"/>
    </source>
</evidence>
<organism evidence="2 3">
    <name type="scientific">Rubripirellula tenax</name>
    <dbReference type="NCBI Taxonomy" id="2528015"/>
    <lineage>
        <taxon>Bacteria</taxon>
        <taxon>Pseudomonadati</taxon>
        <taxon>Planctomycetota</taxon>
        <taxon>Planctomycetia</taxon>
        <taxon>Pirellulales</taxon>
        <taxon>Pirellulaceae</taxon>
        <taxon>Rubripirellula</taxon>
    </lineage>
</organism>
<protein>
    <recommendedName>
        <fullName evidence="1">Spore protein YkvP/CgeB glycosyl transferase-like domain-containing protein</fullName>
    </recommendedName>
</protein>
<evidence type="ECO:0000313" key="3">
    <source>
        <dbReference type="Proteomes" id="UP000318288"/>
    </source>
</evidence>
<evidence type="ECO:0000313" key="2">
    <source>
        <dbReference type="EMBL" id="TWU47530.1"/>
    </source>
</evidence>
<dbReference type="Proteomes" id="UP000318288">
    <property type="component" value="Unassembled WGS sequence"/>
</dbReference>
<proteinExistence type="predicted"/>
<dbReference type="EMBL" id="SJPW01000007">
    <property type="protein sequence ID" value="TWU47530.1"/>
    <property type="molecule type" value="Genomic_DNA"/>
</dbReference>
<gene>
    <name evidence="2" type="ORF">Poly51_53300</name>
</gene>
<accession>A0A5C6EG09</accession>
<reference evidence="2 3" key="1">
    <citation type="submission" date="2019-02" db="EMBL/GenBank/DDBJ databases">
        <title>Deep-cultivation of Planctomycetes and their phenomic and genomic characterization uncovers novel biology.</title>
        <authorList>
            <person name="Wiegand S."/>
            <person name="Jogler M."/>
            <person name="Boedeker C."/>
            <person name="Pinto D."/>
            <person name="Vollmers J."/>
            <person name="Rivas-Marin E."/>
            <person name="Kohn T."/>
            <person name="Peeters S.H."/>
            <person name="Heuer A."/>
            <person name="Rast P."/>
            <person name="Oberbeckmann S."/>
            <person name="Bunk B."/>
            <person name="Jeske O."/>
            <person name="Meyerdierks A."/>
            <person name="Storesund J.E."/>
            <person name="Kallscheuer N."/>
            <person name="Luecker S."/>
            <person name="Lage O.M."/>
            <person name="Pohl T."/>
            <person name="Merkel B.J."/>
            <person name="Hornburger P."/>
            <person name="Mueller R.-W."/>
            <person name="Bruemmer F."/>
            <person name="Labrenz M."/>
            <person name="Spormann A.M."/>
            <person name="Op Den Camp H."/>
            <person name="Overmann J."/>
            <person name="Amann R."/>
            <person name="Jetten M.S.M."/>
            <person name="Mascher T."/>
            <person name="Medema M.H."/>
            <person name="Devos D.P."/>
            <person name="Kaster A.-K."/>
            <person name="Ovreas L."/>
            <person name="Rohde M."/>
            <person name="Galperin M.Y."/>
            <person name="Jogler C."/>
        </authorList>
    </citation>
    <scope>NUCLEOTIDE SEQUENCE [LARGE SCALE GENOMIC DNA]</scope>
    <source>
        <strain evidence="2 3">Poly51</strain>
    </source>
</reference>
<dbReference type="Pfam" id="PF13524">
    <property type="entry name" value="Glyco_trans_1_2"/>
    <property type="match status" value="1"/>
</dbReference>
<sequence>MDINATRTIRKLNVLAIAPVSDYGGFNTATHRIESMIRLGACVETLDSNYSRSTEQLVHWLLRLSQRLFRAGLSVRMPDVIGINKKMEAAAKSERWDMLWIDKGRLVTTATLEGFRKDNPNCLIVGYSPDDMNSRPNQSRQFLEHLPLYDYFLTTKSYNVAELTKLGARNVVFIGNGYDAKSFRPLTPSADDRRRLGGGVGFIGSFEPARAASMAKIAAAGIPVRVWGDGWQRFGSTPKLMQVENKRLLGDDFALACCSFKINLGFLRKVNRDLQTTRSVEIPGCGAFMLAERTDEHLDLFDEGAEAEFFGSDDELIQKCQYYLEHEDDRRRIAKAGLNRCESSGYDNDSRMNQIFDLVFASGRVKTETTS</sequence>
<name>A0A5C6EG09_9BACT</name>
<keyword evidence="3" id="KW-1185">Reference proteome</keyword>
<comment type="caution">
    <text evidence="2">The sequence shown here is derived from an EMBL/GenBank/DDBJ whole genome shotgun (WGS) entry which is preliminary data.</text>
</comment>
<dbReference type="InterPro" id="IPR055259">
    <property type="entry name" value="YkvP/CgeB_Glyco_trans-like"/>
</dbReference>
<dbReference type="AlphaFoldDB" id="A0A5C6EG09"/>